<reference evidence="2 3" key="1">
    <citation type="journal article" date="2019" name="Int. J. Syst. Evol. Microbiol.">
        <title>The Global Catalogue of Microorganisms (GCM) 10K type strain sequencing project: providing services to taxonomists for standard genome sequencing and annotation.</title>
        <authorList>
            <consortium name="The Broad Institute Genomics Platform"/>
            <consortium name="The Broad Institute Genome Sequencing Center for Infectious Disease"/>
            <person name="Wu L."/>
            <person name="Ma J."/>
        </authorList>
    </citation>
    <scope>NUCLEOTIDE SEQUENCE [LARGE SCALE GENOMIC DNA]</scope>
    <source>
        <strain evidence="2 3">JCM 6833</strain>
    </source>
</reference>
<organism evidence="2 3">
    <name type="scientific">Actinomadura fulvescens</name>
    <dbReference type="NCBI Taxonomy" id="46160"/>
    <lineage>
        <taxon>Bacteria</taxon>
        <taxon>Bacillati</taxon>
        <taxon>Actinomycetota</taxon>
        <taxon>Actinomycetes</taxon>
        <taxon>Streptosporangiales</taxon>
        <taxon>Thermomonosporaceae</taxon>
        <taxon>Actinomadura</taxon>
    </lineage>
</organism>
<sequence>MEMGAKHVHRPRSVSVVWAAVVWTALYVASKVHLALEERLGVTGGPRVAPDSYRGYGPGEVAQAQWANAAAGALIVGALVAALFTARHRWPRRMLLAVLAICAAMAAAGAIGMIGKAVFTEQGGAVFGVYCAVWTVLLLLAARDVHRRGV</sequence>
<feature type="transmembrane region" description="Helical" evidence="1">
    <location>
        <begin position="12"/>
        <end position="30"/>
    </location>
</feature>
<evidence type="ECO:0008006" key="4">
    <source>
        <dbReference type="Google" id="ProtNLM"/>
    </source>
</evidence>
<dbReference type="Proteomes" id="UP001501509">
    <property type="component" value="Unassembled WGS sequence"/>
</dbReference>
<keyword evidence="1" id="KW-0472">Membrane</keyword>
<keyword evidence="1" id="KW-1133">Transmembrane helix</keyword>
<protein>
    <recommendedName>
        <fullName evidence="4">DUF998 domain-containing protein</fullName>
    </recommendedName>
</protein>
<evidence type="ECO:0000313" key="2">
    <source>
        <dbReference type="EMBL" id="GAA2617898.1"/>
    </source>
</evidence>
<keyword evidence="1" id="KW-0812">Transmembrane</keyword>
<feature type="transmembrane region" description="Helical" evidence="1">
    <location>
        <begin position="96"/>
        <end position="119"/>
    </location>
</feature>
<keyword evidence="3" id="KW-1185">Reference proteome</keyword>
<gene>
    <name evidence="2" type="ORF">GCM10010411_61570</name>
</gene>
<feature type="transmembrane region" description="Helical" evidence="1">
    <location>
        <begin position="125"/>
        <end position="142"/>
    </location>
</feature>
<comment type="caution">
    <text evidence="2">The sequence shown here is derived from an EMBL/GenBank/DDBJ whole genome shotgun (WGS) entry which is preliminary data.</text>
</comment>
<feature type="transmembrane region" description="Helical" evidence="1">
    <location>
        <begin position="66"/>
        <end position="84"/>
    </location>
</feature>
<dbReference type="EMBL" id="BAAATD010000009">
    <property type="protein sequence ID" value="GAA2617898.1"/>
    <property type="molecule type" value="Genomic_DNA"/>
</dbReference>
<proteinExistence type="predicted"/>
<name>A0ABN3Q7X7_9ACTN</name>
<evidence type="ECO:0000313" key="3">
    <source>
        <dbReference type="Proteomes" id="UP001501509"/>
    </source>
</evidence>
<evidence type="ECO:0000256" key="1">
    <source>
        <dbReference type="SAM" id="Phobius"/>
    </source>
</evidence>
<accession>A0ABN3Q7X7</accession>